<organism evidence="2 3">
    <name type="scientific">Lepeophtheirus salmonis</name>
    <name type="common">Salmon louse</name>
    <name type="synonym">Caligus salmonis</name>
    <dbReference type="NCBI Taxonomy" id="72036"/>
    <lineage>
        <taxon>Eukaryota</taxon>
        <taxon>Metazoa</taxon>
        <taxon>Ecdysozoa</taxon>
        <taxon>Arthropoda</taxon>
        <taxon>Crustacea</taxon>
        <taxon>Multicrustacea</taxon>
        <taxon>Hexanauplia</taxon>
        <taxon>Copepoda</taxon>
        <taxon>Siphonostomatoida</taxon>
        <taxon>Caligidae</taxon>
        <taxon>Lepeophtheirus</taxon>
    </lineage>
</organism>
<accession>A0A7R8CRL1</accession>
<reference evidence="2" key="1">
    <citation type="submission" date="2021-02" db="EMBL/GenBank/DDBJ databases">
        <authorList>
            <person name="Bekaert M."/>
        </authorList>
    </citation>
    <scope>NUCLEOTIDE SEQUENCE</scope>
    <source>
        <strain evidence="2">IoA-00</strain>
    </source>
</reference>
<sequence length="524" mass="61132">MFCRVLLKIIHCLEEEELSFGLTTMGWKCCAPGYRQDKGIEIKANLEIEDNLTFKAFLRHQRISNTSISNCLGLKSNKINSVIEANNIAAYLGSKELLLPASFDTCSVNLLELKSPPLASRTPSILNLEVLTDFETSASTLELVTDLMDDFRASTETLMTPKFKILDRNHTLIYEIIGPCLFSRYFRNVDFGIFLPNGYSEKEIEEALSRVKEAQSLVAATVDPLMGMLGGSTTSITGGGISSALARASRSRSRSRRRSRSRGRSVYSTRRSRSRSRHRRRSRSRRRKRSRSKRRRSRSKERRSRSKDKRSRSRDKRSRSKDRNGHDDRRKSRSRSKSRERKVRSKSWERKKSRSRSRDRKRSRSISRKRSRSRSRDKIRRSKSHKRRSRSREKRKRSKDRKSSRRSRSRSKKKDRRRSHSRDKSDTNGSSKKENRISRDYDEEEMGYHEDYMKEDVKISKHDREENFVCQIYCASRGILHDQLCHSNKISQYNSACSTLMMAVPFTNAIPLDVQFIPFLDDPT</sequence>
<name>A0A7R8CRL1_LEPSM</name>
<protein>
    <submittedName>
        <fullName evidence="2">(salmon louse) hypothetical protein</fullName>
    </submittedName>
</protein>
<evidence type="ECO:0000313" key="3">
    <source>
        <dbReference type="Proteomes" id="UP000675881"/>
    </source>
</evidence>
<keyword evidence="3" id="KW-1185">Reference proteome</keyword>
<dbReference type="OrthoDB" id="191150at2759"/>
<dbReference type="Proteomes" id="UP000675881">
    <property type="component" value="Chromosome 3"/>
</dbReference>
<dbReference type="EMBL" id="HG994582">
    <property type="protein sequence ID" value="CAF2906578.1"/>
    <property type="molecule type" value="Genomic_DNA"/>
</dbReference>
<feature type="compositionally biased region" description="Basic residues" evidence="1">
    <location>
        <begin position="270"/>
        <end position="320"/>
    </location>
</feature>
<feature type="region of interest" description="Disordered" evidence="1">
    <location>
        <begin position="233"/>
        <end position="443"/>
    </location>
</feature>
<feature type="compositionally biased region" description="Basic residues" evidence="1">
    <location>
        <begin position="249"/>
        <end position="263"/>
    </location>
</feature>
<evidence type="ECO:0000256" key="1">
    <source>
        <dbReference type="SAM" id="MobiDB-lite"/>
    </source>
</evidence>
<gene>
    <name evidence="2" type="ORF">LSAA_7895</name>
</gene>
<feature type="compositionally biased region" description="Basic and acidic residues" evidence="1">
    <location>
        <begin position="422"/>
        <end position="443"/>
    </location>
</feature>
<evidence type="ECO:0000313" key="2">
    <source>
        <dbReference type="EMBL" id="CAF2906578.1"/>
    </source>
</evidence>
<feature type="compositionally biased region" description="Basic residues" evidence="1">
    <location>
        <begin position="331"/>
        <end position="421"/>
    </location>
</feature>
<proteinExistence type="predicted"/>
<dbReference type="AlphaFoldDB" id="A0A7R8CRL1"/>
<feature type="compositionally biased region" description="Basic and acidic residues" evidence="1">
    <location>
        <begin position="321"/>
        <end position="330"/>
    </location>
</feature>